<dbReference type="AlphaFoldDB" id="A0AAP8KU58"/>
<comment type="caution">
    <text evidence="3">The sequence shown here is derived from an EMBL/GenBank/DDBJ whole genome shotgun (WGS) entry which is preliminary data.</text>
</comment>
<evidence type="ECO:0000313" key="3">
    <source>
        <dbReference type="EMBL" id="PJN70220.1"/>
    </source>
</evidence>
<dbReference type="GO" id="GO:0003677">
    <property type="term" value="F:DNA binding"/>
    <property type="evidence" value="ECO:0007669"/>
    <property type="project" value="UniProtKB-KW"/>
</dbReference>
<dbReference type="PANTHER" id="PTHR30408">
    <property type="entry name" value="TYPE-1 RESTRICTION ENZYME ECOKI SPECIFICITY PROTEIN"/>
    <property type="match status" value="1"/>
</dbReference>
<dbReference type="Proteomes" id="UP000236165">
    <property type="component" value="Unassembled WGS sequence"/>
</dbReference>
<evidence type="ECO:0000256" key="2">
    <source>
        <dbReference type="ARBA" id="ARBA00023125"/>
    </source>
</evidence>
<sequence>MSNYNPVLDSIKLSLDCQFLKLKYFCEVKDGTHDTPAYVDAKENTYPLVTSKDIDSGVVSFENAKHISEADYLAINRRSNVEKYDVIMPMIGTIGNPAIIDTDEKFSIKNVALFKINGDLIKAKYLKYLLSSEIVQKQINLLNRGGVQSFVSLGVLGNISITMSDDINKIVSYLDVKASAIDELISSKERLIQLLEEKRQSMITEAVTKGLNPNVKMKDSGVEWIGEIPENWTIKKIKHISTFVGSGKTPKGGSEIYPESGVLFLRSMNVHYDGIRLKDIVHITPEIDEEMRSTRVKSKDVLLNITGASIGRSCIVPESLGKANVNQHVCIIRSNPRVVVPELLSKIMSSNFIMQQILMSQNGSSREGLNFTQVKNLEFPLAKDLNEQIEIANHISVETDKVNSLINMLKQQIQKLKDYRQSLIYEAVTGKIDVRDFFK</sequence>
<organism evidence="3 4">
    <name type="scientific">Bacillus mycoides</name>
    <dbReference type="NCBI Taxonomy" id="1405"/>
    <lineage>
        <taxon>Bacteria</taxon>
        <taxon>Bacillati</taxon>
        <taxon>Bacillota</taxon>
        <taxon>Bacilli</taxon>
        <taxon>Bacillales</taxon>
        <taxon>Bacillaceae</taxon>
        <taxon>Bacillus</taxon>
        <taxon>Bacillus cereus group</taxon>
    </lineage>
</organism>
<evidence type="ECO:0000256" key="1">
    <source>
        <dbReference type="ARBA" id="ARBA00022747"/>
    </source>
</evidence>
<protein>
    <recommendedName>
        <fullName evidence="5">Restriction endonuclease subunit S</fullName>
    </recommendedName>
</protein>
<reference evidence="3 4" key="1">
    <citation type="submission" date="2016-10" db="EMBL/GenBank/DDBJ databases">
        <title>Genome Sequence of Bacillus weihenstephanensis GM6LP.</title>
        <authorList>
            <person name="Poehlein A."/>
            <person name="Wemheuer F."/>
            <person name="Hollensteiner J."/>
            <person name="Wemheuer B."/>
        </authorList>
    </citation>
    <scope>NUCLEOTIDE SEQUENCE [LARGE SCALE GENOMIC DNA]</scope>
    <source>
        <strain evidence="3 4">GM6LP</strain>
    </source>
</reference>
<dbReference type="Gene3D" id="1.10.287.1120">
    <property type="entry name" value="Bipartite methylase S protein"/>
    <property type="match status" value="1"/>
</dbReference>
<dbReference type="EMBL" id="MKZQ01000035">
    <property type="protein sequence ID" value="PJN70220.1"/>
    <property type="molecule type" value="Genomic_DNA"/>
</dbReference>
<evidence type="ECO:0008006" key="5">
    <source>
        <dbReference type="Google" id="ProtNLM"/>
    </source>
</evidence>
<dbReference type="InterPro" id="IPR044946">
    <property type="entry name" value="Restrct_endonuc_typeI_TRD_sf"/>
</dbReference>
<dbReference type="SUPFAM" id="SSF116734">
    <property type="entry name" value="DNA methylase specificity domain"/>
    <property type="match status" value="2"/>
</dbReference>
<name>A0AAP8KU58_BACMY</name>
<keyword evidence="1" id="KW-0680">Restriction system</keyword>
<dbReference type="Gene3D" id="3.90.220.20">
    <property type="entry name" value="DNA methylase specificity domains"/>
    <property type="match status" value="2"/>
</dbReference>
<dbReference type="RefSeq" id="WP_233206269.1">
    <property type="nucleotide sequence ID" value="NZ_MKZP01000002.1"/>
</dbReference>
<accession>A0AAP8KU58</accession>
<dbReference type="GO" id="GO:0009307">
    <property type="term" value="P:DNA restriction-modification system"/>
    <property type="evidence" value="ECO:0007669"/>
    <property type="project" value="UniProtKB-KW"/>
</dbReference>
<dbReference type="REBASE" id="259157">
    <property type="entry name" value="S.BmyGM6LPORF32620P"/>
</dbReference>
<dbReference type="InterPro" id="IPR052021">
    <property type="entry name" value="Type-I_RS_S_subunit"/>
</dbReference>
<gene>
    <name evidence="3" type="ORF">BACWE_32610</name>
</gene>
<evidence type="ECO:0000313" key="4">
    <source>
        <dbReference type="Proteomes" id="UP000236165"/>
    </source>
</evidence>
<keyword evidence="2" id="KW-0238">DNA-binding</keyword>
<dbReference type="PANTHER" id="PTHR30408:SF12">
    <property type="entry name" value="TYPE I RESTRICTION ENZYME MJAVIII SPECIFICITY SUBUNIT"/>
    <property type="match status" value="1"/>
</dbReference>
<proteinExistence type="predicted"/>
<dbReference type="CDD" id="cd17246">
    <property type="entry name" value="RMtype1_S_SonII-TRD2-CR2_like"/>
    <property type="match status" value="1"/>
</dbReference>